<dbReference type="AlphaFoldDB" id="H1FSR8"/>
<reference evidence="1 2" key="1">
    <citation type="journal article" date="2012" name="Proc. Natl. Acad. Sci. U.S.A.">
        <title>Genome and physiology of a model Epsilonproteobacterium responsible for sulfide detoxification in marine oxygen depletion zones.</title>
        <authorList>
            <person name="Grote J."/>
            <person name="Schott T."/>
            <person name="Bruckner C.G."/>
            <person name="Glockner F.O."/>
            <person name="Jost G."/>
            <person name="Teeling H."/>
            <person name="Labrenz M."/>
            <person name="Jurgens K."/>
        </authorList>
    </citation>
    <scope>NUCLEOTIDE SEQUENCE [LARGE SCALE GENOMIC DNA]</scope>
    <source>
        <strain evidence="1 2">GD1</strain>
    </source>
</reference>
<protein>
    <submittedName>
        <fullName evidence="1">Uncharacterized protein</fullName>
    </submittedName>
</protein>
<keyword evidence="2" id="KW-1185">Reference proteome</keyword>
<dbReference type="EMBL" id="AFRZ01000001">
    <property type="protein sequence ID" value="EHP31186.1"/>
    <property type="molecule type" value="Genomic_DNA"/>
</dbReference>
<proteinExistence type="predicted"/>
<dbReference type="OrthoDB" id="5334906at2"/>
<dbReference type="HOGENOM" id="CLU_203337_0_0_7"/>
<name>H1FSR8_SULGG</name>
<accession>H1FSR8</accession>
<evidence type="ECO:0000313" key="2">
    <source>
        <dbReference type="Proteomes" id="UP000006431"/>
    </source>
</evidence>
<comment type="caution">
    <text evidence="1">The sequence shown here is derived from an EMBL/GenBank/DDBJ whole genome shotgun (WGS) entry which is preliminary data.</text>
</comment>
<dbReference type="STRING" id="929558.SMGD1_2664"/>
<gene>
    <name evidence="1" type="ORF">SMGD1_2664</name>
</gene>
<dbReference type="PATRIC" id="fig|929558.5.peg.2653"/>
<evidence type="ECO:0000313" key="1">
    <source>
        <dbReference type="EMBL" id="EHP31186.1"/>
    </source>
</evidence>
<dbReference type="Proteomes" id="UP000006431">
    <property type="component" value="Unassembled WGS sequence"/>
</dbReference>
<dbReference type="RefSeq" id="WP_008341551.1">
    <property type="nucleotide sequence ID" value="NZ_AFRZ01000001.1"/>
</dbReference>
<dbReference type="eggNOG" id="ENOG5032N4I">
    <property type="taxonomic scope" value="Bacteria"/>
</dbReference>
<organism evidence="1 2">
    <name type="scientific">Sulfurimonas gotlandica (strain DSM 19862 / JCM 16533 / GD1)</name>
    <dbReference type="NCBI Taxonomy" id="929558"/>
    <lineage>
        <taxon>Bacteria</taxon>
        <taxon>Pseudomonadati</taxon>
        <taxon>Campylobacterota</taxon>
        <taxon>Epsilonproteobacteria</taxon>
        <taxon>Campylobacterales</taxon>
        <taxon>Sulfurimonadaceae</taxon>
        <taxon>Sulfurimonas</taxon>
    </lineage>
</organism>
<sequence>MNSRKQQLIEDIQNLLNSYDSENTTSINPDLLEFMDDNTLINIIDSLLNQKEESKETDIAWLEQFKKYDI</sequence>